<sequence length="110" mass="12145">ASPLLPNLFTAHQDACVSSLTSVWRQFPSGCDGVRKGTSLAKSLLCDPRSFWLAGDHLGRFDVTPSIRARQITPKLQGYLDMLARTFPVLGCLARPNAKCAPYEYGIYRD</sequence>
<gene>
    <name evidence="1" type="ORF">CCMA1212_004636</name>
</gene>
<dbReference type="RefSeq" id="XP_073559408.1">
    <property type="nucleotide sequence ID" value="XM_073701933.1"/>
</dbReference>
<comment type="caution">
    <text evidence="1">The sequence shown here is derived from an EMBL/GenBank/DDBJ whole genome shotgun (WGS) entry which is preliminary data.</text>
</comment>
<dbReference type="EMBL" id="PPTA01000005">
    <property type="protein sequence ID" value="TFB03207.1"/>
    <property type="molecule type" value="Genomic_DNA"/>
</dbReference>
<reference evidence="1 2" key="1">
    <citation type="submission" date="2018-01" db="EMBL/GenBank/DDBJ databases">
        <title>Genome characterization of the sugarcane-associated fungus Trichoderma ghanense CCMA-1212 and their application in lignocelulose bioconversion.</title>
        <authorList>
            <person name="Steindorff A.S."/>
            <person name="Mendes T.D."/>
            <person name="Vilela E.S.D."/>
            <person name="Rodrigues D.S."/>
            <person name="Formighieri E.F."/>
            <person name="Melo I.S."/>
            <person name="Favaro L.C.L."/>
        </authorList>
    </citation>
    <scope>NUCLEOTIDE SEQUENCE [LARGE SCALE GENOMIC DNA]</scope>
    <source>
        <strain evidence="1 2">CCMA-1212</strain>
    </source>
</reference>
<keyword evidence="2" id="KW-1185">Reference proteome</keyword>
<feature type="non-terminal residue" evidence="1">
    <location>
        <position position="1"/>
    </location>
</feature>
<proteinExistence type="predicted"/>
<evidence type="ECO:0000313" key="1">
    <source>
        <dbReference type="EMBL" id="TFB03207.1"/>
    </source>
</evidence>
<evidence type="ECO:0000313" key="2">
    <source>
        <dbReference type="Proteomes" id="UP001642720"/>
    </source>
</evidence>
<dbReference type="GeneID" id="300576383"/>
<name>A0ABY2H629_9HYPO</name>
<organism evidence="1 2">
    <name type="scientific">Trichoderma ghanense</name>
    <dbReference type="NCBI Taxonomy" id="65468"/>
    <lineage>
        <taxon>Eukaryota</taxon>
        <taxon>Fungi</taxon>
        <taxon>Dikarya</taxon>
        <taxon>Ascomycota</taxon>
        <taxon>Pezizomycotina</taxon>
        <taxon>Sordariomycetes</taxon>
        <taxon>Hypocreomycetidae</taxon>
        <taxon>Hypocreales</taxon>
        <taxon>Hypocreaceae</taxon>
        <taxon>Trichoderma</taxon>
    </lineage>
</organism>
<dbReference type="Proteomes" id="UP001642720">
    <property type="component" value="Unassembled WGS sequence"/>
</dbReference>
<accession>A0ABY2H629</accession>
<protein>
    <submittedName>
        <fullName evidence="1">Uncharacterized protein</fullName>
    </submittedName>
</protein>